<evidence type="ECO:0000256" key="3">
    <source>
        <dbReference type="SAM" id="MobiDB-lite"/>
    </source>
</evidence>
<accession>A0AA36MUQ7</accession>
<dbReference type="Gene3D" id="3.40.50.2000">
    <property type="entry name" value="Glycogen Phosphorylase B"/>
    <property type="match status" value="2"/>
</dbReference>
<protein>
    <recommendedName>
        <fullName evidence="6">Glycosyltransferase</fullName>
    </recommendedName>
</protein>
<keyword evidence="5" id="KW-1185">Reference proteome</keyword>
<evidence type="ECO:0000313" key="5">
    <source>
        <dbReference type="Proteomes" id="UP001178507"/>
    </source>
</evidence>
<feature type="region of interest" description="Disordered" evidence="3">
    <location>
        <begin position="304"/>
        <end position="333"/>
    </location>
</feature>
<evidence type="ECO:0000313" key="4">
    <source>
        <dbReference type="EMBL" id="CAJ1379653.1"/>
    </source>
</evidence>
<dbReference type="PANTHER" id="PTHR48050">
    <property type="entry name" value="STEROL 3-BETA-GLUCOSYLTRANSFERASE"/>
    <property type="match status" value="1"/>
</dbReference>
<dbReference type="AlphaFoldDB" id="A0AA36MUQ7"/>
<organism evidence="4 5">
    <name type="scientific">Effrenium voratum</name>
    <dbReference type="NCBI Taxonomy" id="2562239"/>
    <lineage>
        <taxon>Eukaryota</taxon>
        <taxon>Sar</taxon>
        <taxon>Alveolata</taxon>
        <taxon>Dinophyceae</taxon>
        <taxon>Suessiales</taxon>
        <taxon>Symbiodiniaceae</taxon>
        <taxon>Effrenium</taxon>
    </lineage>
</organism>
<gene>
    <name evidence="4" type="ORF">EVOR1521_LOCUS7831</name>
</gene>
<proteinExistence type="predicted"/>
<reference evidence="4" key="1">
    <citation type="submission" date="2023-08" db="EMBL/GenBank/DDBJ databases">
        <authorList>
            <person name="Chen Y."/>
            <person name="Shah S."/>
            <person name="Dougan E. K."/>
            <person name="Thang M."/>
            <person name="Chan C."/>
        </authorList>
    </citation>
    <scope>NUCLEOTIDE SEQUENCE</scope>
</reference>
<dbReference type="InterPro" id="IPR002213">
    <property type="entry name" value="UDP_glucos_trans"/>
</dbReference>
<keyword evidence="2" id="KW-0175">Coiled coil</keyword>
<feature type="coiled-coil region" evidence="2">
    <location>
        <begin position="16"/>
        <end position="50"/>
    </location>
</feature>
<evidence type="ECO:0008006" key="6">
    <source>
        <dbReference type="Google" id="ProtNLM"/>
    </source>
</evidence>
<comment type="caution">
    <text evidence="4">The sequence shown here is derived from an EMBL/GenBank/DDBJ whole genome shotgun (WGS) entry which is preliminary data.</text>
</comment>
<dbReference type="InterPro" id="IPR050426">
    <property type="entry name" value="Glycosyltransferase_28"/>
</dbReference>
<dbReference type="Pfam" id="PF00201">
    <property type="entry name" value="UDPGT"/>
    <property type="match status" value="1"/>
</dbReference>
<dbReference type="EMBL" id="CAUJNA010000646">
    <property type="protein sequence ID" value="CAJ1379653.1"/>
    <property type="molecule type" value="Genomic_DNA"/>
</dbReference>
<dbReference type="GO" id="GO:0008194">
    <property type="term" value="F:UDP-glycosyltransferase activity"/>
    <property type="evidence" value="ECO:0007669"/>
    <property type="project" value="InterPro"/>
</dbReference>
<dbReference type="PANTHER" id="PTHR48050:SF13">
    <property type="entry name" value="STEROL 3-BETA-GLUCOSYLTRANSFERASE UGT80A2"/>
    <property type="match status" value="1"/>
</dbReference>
<dbReference type="Proteomes" id="UP001178507">
    <property type="component" value="Unassembled WGS sequence"/>
</dbReference>
<dbReference type="SUPFAM" id="SSF53756">
    <property type="entry name" value="UDP-Glycosyltransferase/glycogen phosphorylase"/>
    <property type="match status" value="1"/>
</dbReference>
<sequence>MSDYHEMELSRRSIQISDLREDLQHGLDRIQSAEDRSSQLERQIGKLKACWAWSEMRRMASGHLNPSLPMARLLLQQGHQVHYLCREPMREAIEACGASYSSAVEEETELYESREEDFFGCMETLKAEYGLQEEPMMYAMMKLMAIQMELQLPGLMRWLQKIRADAVVYCPLASVEAAYAAEILELPSVGLLTTAGPGSMVKAMDEFLRMMGASLEGALAEIEAFQPVKECVARMEARWGIHMDLTESLRSMGFMRPFAMSDVTLVTTCEELQDPLAAELEEKYRAEGARFVAVGPLLDQSGATRAAGHKLKTQRSTESQGSQSEQSEASQELLETVRSAKAAGRQVIFASMGTVITGDSPDFGWEAKIQNTSGQRKGLTGKELCQAAWSGFFDAFGASEALLVVSVGPQPDALEGLEVPSNALCRPSVPQVDLLHAGVDLFLTHGGQNSFTESLSAGVPVVVCPGFGDQPVNAEKAAELGVGLQVPRPFPDAGEASAVAAYRAEVRQALLRVATEPSFAERSGYFAKALRAGGVPRAVQLTLQAVEDAKDAKAKANKAKAKLPALLGNTQPAKELKHVPVQPGLLGA</sequence>
<evidence type="ECO:0000256" key="2">
    <source>
        <dbReference type="SAM" id="Coils"/>
    </source>
</evidence>
<dbReference type="CDD" id="cd03784">
    <property type="entry name" value="GT1_Gtf-like"/>
    <property type="match status" value="1"/>
</dbReference>
<feature type="compositionally biased region" description="Low complexity" evidence="3">
    <location>
        <begin position="314"/>
        <end position="333"/>
    </location>
</feature>
<name>A0AA36MUQ7_9DINO</name>
<keyword evidence="1" id="KW-0808">Transferase</keyword>
<evidence type="ECO:0000256" key="1">
    <source>
        <dbReference type="ARBA" id="ARBA00022679"/>
    </source>
</evidence>